<accession>A0ABT0RE48</accession>
<name>A0ABT0RE48_9SPHN</name>
<dbReference type="Pfam" id="PF06258">
    <property type="entry name" value="Mito_fiss_Elm1"/>
    <property type="match status" value="1"/>
</dbReference>
<dbReference type="RefSeq" id="WP_249867473.1">
    <property type="nucleotide sequence ID" value="NZ_JAMGBC010000001.1"/>
</dbReference>
<dbReference type="EMBL" id="JAMGBC010000001">
    <property type="protein sequence ID" value="MCL6678526.1"/>
    <property type="molecule type" value="Genomic_DNA"/>
</dbReference>
<dbReference type="Proteomes" id="UP001165343">
    <property type="component" value="Unassembled WGS sequence"/>
</dbReference>
<comment type="caution">
    <text evidence="1">The sequence shown here is derived from an EMBL/GenBank/DDBJ whole genome shotgun (WGS) entry which is preliminary data.</text>
</comment>
<gene>
    <name evidence="1" type="ORF">LZ519_04240</name>
</gene>
<reference evidence="1" key="1">
    <citation type="submission" date="2022-05" db="EMBL/GenBank/DDBJ databases">
        <authorList>
            <person name="Jo J.-H."/>
            <person name="Im W.-T."/>
        </authorList>
    </citation>
    <scope>NUCLEOTIDE SEQUENCE</scope>
    <source>
        <strain evidence="1">RG327</strain>
    </source>
</reference>
<evidence type="ECO:0000313" key="1">
    <source>
        <dbReference type="EMBL" id="MCL6678526.1"/>
    </source>
</evidence>
<sequence length="338" mass="38284">MSFPRIWVIPGNRPGDDAQVFALAEELGLPFETRKLVFNWRWWLNGKFMGASAISVQKDLRERTLVPPWPDLIILVGRRVVPIACWIQKQSGGRTRLVHVGHPRVAPDTFDLVFTTRQYRTPTGPSMRLQPLAMSRYREPTRPTAEEDAWLKSLPRPHLLLMLGGETRHWQLRPSYAADVALRLARRAEIEGGSLIVAGSARTPEDVVDEIEHRLDEARSEWRVVRNDFPRFPVLLQDADLLFPTADSISMISECVIVQKPVGLVPVEMKWVGKLALGRKVDETSPKRDLRRFWEFVLGEKLAGTMEEPIVGKAANPVVAAAQEVRRLLESSFGRLPA</sequence>
<keyword evidence="2" id="KW-1185">Reference proteome</keyword>
<evidence type="ECO:0000313" key="2">
    <source>
        <dbReference type="Proteomes" id="UP001165343"/>
    </source>
</evidence>
<proteinExistence type="predicted"/>
<protein>
    <submittedName>
        <fullName evidence="1">Mitochondrial fission ELM1 family protein</fullName>
    </submittedName>
</protein>
<organism evidence="1 2">
    <name type="scientific">Sphingomonas anseongensis</name>
    <dbReference type="NCBI Taxonomy" id="2908207"/>
    <lineage>
        <taxon>Bacteria</taxon>
        <taxon>Pseudomonadati</taxon>
        <taxon>Pseudomonadota</taxon>
        <taxon>Alphaproteobacteria</taxon>
        <taxon>Sphingomonadales</taxon>
        <taxon>Sphingomonadaceae</taxon>
        <taxon>Sphingomonas</taxon>
    </lineage>
</organism>
<dbReference type="InterPro" id="IPR009367">
    <property type="entry name" value="Elm1-like"/>
</dbReference>